<keyword evidence="2" id="KW-1185">Reference proteome</keyword>
<reference evidence="1 2" key="1">
    <citation type="journal article" date="2018" name="Nat. Ecol. Evol.">
        <title>Pezizomycetes genomes reveal the molecular basis of ectomycorrhizal truffle lifestyle.</title>
        <authorList>
            <person name="Murat C."/>
            <person name="Payen T."/>
            <person name="Noel B."/>
            <person name="Kuo A."/>
            <person name="Morin E."/>
            <person name="Chen J."/>
            <person name="Kohler A."/>
            <person name="Krizsan K."/>
            <person name="Balestrini R."/>
            <person name="Da Silva C."/>
            <person name="Montanini B."/>
            <person name="Hainaut M."/>
            <person name="Levati E."/>
            <person name="Barry K.W."/>
            <person name="Belfiori B."/>
            <person name="Cichocki N."/>
            <person name="Clum A."/>
            <person name="Dockter R.B."/>
            <person name="Fauchery L."/>
            <person name="Guy J."/>
            <person name="Iotti M."/>
            <person name="Le Tacon F."/>
            <person name="Lindquist E.A."/>
            <person name="Lipzen A."/>
            <person name="Malagnac F."/>
            <person name="Mello A."/>
            <person name="Molinier V."/>
            <person name="Miyauchi S."/>
            <person name="Poulain J."/>
            <person name="Riccioni C."/>
            <person name="Rubini A."/>
            <person name="Sitrit Y."/>
            <person name="Splivallo R."/>
            <person name="Traeger S."/>
            <person name="Wang M."/>
            <person name="Zifcakova L."/>
            <person name="Wipf D."/>
            <person name="Zambonelli A."/>
            <person name="Paolocci F."/>
            <person name="Nowrousian M."/>
            <person name="Ottonello S."/>
            <person name="Baldrian P."/>
            <person name="Spatafora J.W."/>
            <person name="Henrissat B."/>
            <person name="Nagy L.G."/>
            <person name="Aury J.M."/>
            <person name="Wincker P."/>
            <person name="Grigoriev I.V."/>
            <person name="Bonfante P."/>
            <person name="Martin F.M."/>
        </authorList>
    </citation>
    <scope>NUCLEOTIDE SEQUENCE [LARGE SCALE GENOMIC DNA]</scope>
    <source>
        <strain evidence="1 2">120613-1</strain>
    </source>
</reference>
<evidence type="ECO:0000313" key="2">
    <source>
        <dbReference type="Proteomes" id="UP000276215"/>
    </source>
</evidence>
<dbReference type="Proteomes" id="UP000276215">
    <property type="component" value="Unassembled WGS sequence"/>
</dbReference>
<organism evidence="1 2">
    <name type="scientific">Choiromyces venosus 120613-1</name>
    <dbReference type="NCBI Taxonomy" id="1336337"/>
    <lineage>
        <taxon>Eukaryota</taxon>
        <taxon>Fungi</taxon>
        <taxon>Dikarya</taxon>
        <taxon>Ascomycota</taxon>
        <taxon>Pezizomycotina</taxon>
        <taxon>Pezizomycetes</taxon>
        <taxon>Pezizales</taxon>
        <taxon>Tuberaceae</taxon>
        <taxon>Choiromyces</taxon>
    </lineage>
</organism>
<name>A0A3N4IYZ7_9PEZI</name>
<evidence type="ECO:0000313" key="1">
    <source>
        <dbReference type="EMBL" id="RPA91085.1"/>
    </source>
</evidence>
<proteinExistence type="predicted"/>
<gene>
    <name evidence="1" type="ORF">L873DRAFT_351211</name>
</gene>
<sequence>MYLWVLASIFEFISKFTSRLSTIVTAVITIIYDYFKPNSPAPPCLPNNEIVDQCAKLAGEKILEQINRAMEKQRGQEPLAGAGGEAGGAVGPFTAQEGMLGGGAIGGMATSMSMPWGGAAESAVLGGRVG</sequence>
<accession>A0A3N4IYZ7</accession>
<protein>
    <submittedName>
        <fullName evidence="1">Uncharacterized protein</fullName>
    </submittedName>
</protein>
<dbReference type="EMBL" id="ML120505">
    <property type="protein sequence ID" value="RPA91085.1"/>
    <property type="molecule type" value="Genomic_DNA"/>
</dbReference>
<dbReference type="AlphaFoldDB" id="A0A3N4IYZ7"/>